<dbReference type="InterPro" id="IPR010318">
    <property type="entry name" value="S-Me-THD_N"/>
</dbReference>
<dbReference type="Proteomes" id="UP000634522">
    <property type="component" value="Unassembled WGS sequence"/>
</dbReference>
<keyword evidence="3" id="KW-1185">Reference proteome</keyword>
<dbReference type="EMBL" id="WTVS01000246">
    <property type="protein sequence ID" value="NMG01311.1"/>
    <property type="molecule type" value="Genomic_DNA"/>
</dbReference>
<dbReference type="SUPFAM" id="SSF160991">
    <property type="entry name" value="CV3147-like"/>
    <property type="match status" value="1"/>
</dbReference>
<sequence>MGNVYFYGLTDFQAIATGAAVLASGGGGSYQDACAIVQQLADQGYTGTVQVQDYDGATNACV</sequence>
<dbReference type="Pfam" id="PF06032">
    <property type="entry name" value="S-Me-THD_N"/>
    <property type="match status" value="1"/>
</dbReference>
<dbReference type="InterPro" id="IPR027479">
    <property type="entry name" value="S-Me-THD_N_sf"/>
</dbReference>
<reference evidence="2 3" key="1">
    <citation type="submission" date="2019-12" db="EMBL/GenBank/DDBJ databases">
        <title>Comparative genomics gives insights into the taxonomy of the Azoarcus-Aromatoleum group and reveals separate origins of nif in the plant-associated Azoarcus and non-plant-associated Aromatoleum sub-groups.</title>
        <authorList>
            <person name="Lafos M."/>
            <person name="Maluk M."/>
            <person name="Batista M."/>
            <person name="Junghare M."/>
            <person name="Carmona M."/>
            <person name="Faoro H."/>
            <person name="Cruz L.M."/>
            <person name="Battistoni F."/>
            <person name="De Souza E."/>
            <person name="Pedrosa F."/>
            <person name="Chen W.-M."/>
            <person name="Poole P.S."/>
            <person name="Dixon R.A."/>
            <person name="James E.K."/>
        </authorList>
    </citation>
    <scope>NUCLEOTIDE SEQUENCE [LARGE SCALE GENOMIC DNA]</scope>
    <source>
        <strain evidence="2 3">T</strain>
    </source>
</reference>
<gene>
    <name evidence="2" type="ORF">GPA27_28515</name>
</gene>
<name>A0ABX1NPV7_9RHOO</name>
<accession>A0ABX1NPV7</accession>
<evidence type="ECO:0000313" key="3">
    <source>
        <dbReference type="Proteomes" id="UP000634522"/>
    </source>
</evidence>
<proteinExistence type="predicted"/>
<organism evidence="2 3">
    <name type="scientific">Aromatoleum toluolicum</name>
    <dbReference type="NCBI Taxonomy" id="90060"/>
    <lineage>
        <taxon>Bacteria</taxon>
        <taxon>Pseudomonadati</taxon>
        <taxon>Pseudomonadota</taxon>
        <taxon>Betaproteobacteria</taxon>
        <taxon>Rhodocyclales</taxon>
        <taxon>Rhodocyclaceae</taxon>
        <taxon>Aromatoleum</taxon>
    </lineage>
</organism>
<feature type="domain" description="S-Me-THD N-terminal" evidence="1">
    <location>
        <begin position="10"/>
        <end position="55"/>
    </location>
</feature>
<comment type="caution">
    <text evidence="2">The sequence shown here is derived from an EMBL/GenBank/DDBJ whole genome shotgun (WGS) entry which is preliminary data.</text>
</comment>
<feature type="non-terminal residue" evidence="2">
    <location>
        <position position="62"/>
    </location>
</feature>
<dbReference type="RefSeq" id="WP_169143755.1">
    <property type="nucleotide sequence ID" value="NZ_WTVS01000246.1"/>
</dbReference>
<evidence type="ECO:0000313" key="2">
    <source>
        <dbReference type="EMBL" id="NMG01311.1"/>
    </source>
</evidence>
<dbReference type="Gene3D" id="3.40.1610.10">
    <property type="entry name" value="CV3147-like domain"/>
    <property type="match status" value="1"/>
</dbReference>
<protein>
    <submittedName>
        <fullName evidence="2">DUF917 family protein</fullName>
    </submittedName>
</protein>
<evidence type="ECO:0000259" key="1">
    <source>
        <dbReference type="Pfam" id="PF06032"/>
    </source>
</evidence>